<evidence type="ECO:0000256" key="2">
    <source>
        <dbReference type="SAM" id="MobiDB-lite"/>
    </source>
</evidence>
<feature type="compositionally biased region" description="Acidic residues" evidence="2">
    <location>
        <begin position="360"/>
        <end position="384"/>
    </location>
</feature>
<dbReference type="STRING" id="195883.A0A482XR53"/>
<reference evidence="3 4" key="1">
    <citation type="journal article" date="2017" name="Gigascience">
        <title>Genome sequence of the small brown planthopper, Laodelphax striatellus.</title>
        <authorList>
            <person name="Zhu J."/>
            <person name="Jiang F."/>
            <person name="Wang X."/>
            <person name="Yang P."/>
            <person name="Bao Y."/>
            <person name="Zhao W."/>
            <person name="Wang W."/>
            <person name="Lu H."/>
            <person name="Wang Q."/>
            <person name="Cui N."/>
            <person name="Li J."/>
            <person name="Chen X."/>
            <person name="Luo L."/>
            <person name="Yu J."/>
            <person name="Kang L."/>
            <person name="Cui F."/>
        </authorList>
    </citation>
    <scope>NUCLEOTIDE SEQUENCE [LARGE SCALE GENOMIC DNA]</scope>
    <source>
        <strain evidence="3">Lst14</strain>
    </source>
</reference>
<feature type="region of interest" description="Disordered" evidence="2">
    <location>
        <begin position="50"/>
        <end position="82"/>
    </location>
</feature>
<protein>
    <submittedName>
        <fullName evidence="3">Uncharacterized protein</fullName>
    </submittedName>
</protein>
<dbReference type="SMR" id="A0A482XR53"/>
<dbReference type="OrthoDB" id="432970at2759"/>
<dbReference type="EMBL" id="QKKF02002274">
    <property type="protein sequence ID" value="RZF48462.1"/>
    <property type="molecule type" value="Genomic_DNA"/>
</dbReference>
<name>A0A482XR53_LAOST</name>
<dbReference type="InParanoid" id="A0A482XR53"/>
<sequence>MLMRLGKTPSETYTCMQALFGPNAISRIDLLQLYLKLEADEKLANNILPPIIKPPTKKQRNSLPQTAVNEVKQPPKRQSQSRVDLMAGGSFWHAPYNDEKENTSLTENQVCFMDHFMLSGDSNRDNYKIMLPKNFDGYQSDVYDNGVDRFVPLPVPVENGCRGPRRPPQLQLHSPAAPAANGHDAVLRRRPREVVKQGLKGVVTMKEQPVKEASSEVVHSDKEHFESNGETFDNGPVVNGSSDSDALVTSDDKSVEKTSDSEEAKTNLVTLEAEKEEKEEESVLENKEKNGVKKEEEEEEEVKEEKKVEEVEKKEEEAKEEPAKEEGAGTVASEEDEERTSVTSSQNRKRRLADTNGDAENCDNEAEGEAEMEGEAEAEGEVEGEASSSDSESGTKRQRVEVEGEDERERLVREYVERCTQSVEEMSRNADKLQREIGALGELARAKELEWNSILRLRKLKEEMLERLLRRRRQTMMLADNGLSHDFAADFNKSKAIKPTSNNHLMMVPIVSSSPGNSTPSLGGAMGRAGALLSSAPDTTRLARLQRPILPKPQQGAAAAAAHLIDQQNTVIGEGRQGPILDVKSIIADYR</sequence>
<evidence type="ECO:0000256" key="1">
    <source>
        <dbReference type="SAM" id="Coils"/>
    </source>
</evidence>
<feature type="compositionally biased region" description="Basic and acidic residues" evidence="2">
    <location>
        <begin position="284"/>
        <end position="295"/>
    </location>
</feature>
<dbReference type="AlphaFoldDB" id="A0A482XR53"/>
<gene>
    <name evidence="3" type="ORF">LSTR_LSTR009146</name>
</gene>
<evidence type="ECO:0000313" key="3">
    <source>
        <dbReference type="EMBL" id="RZF48462.1"/>
    </source>
</evidence>
<evidence type="ECO:0000313" key="4">
    <source>
        <dbReference type="Proteomes" id="UP000291343"/>
    </source>
</evidence>
<feature type="compositionally biased region" description="Basic and acidic residues" evidence="2">
    <location>
        <begin position="393"/>
        <end position="407"/>
    </location>
</feature>
<proteinExistence type="predicted"/>
<keyword evidence="4" id="KW-1185">Reference proteome</keyword>
<feature type="region of interest" description="Disordered" evidence="2">
    <location>
        <begin position="162"/>
        <end position="407"/>
    </location>
</feature>
<feature type="coiled-coil region" evidence="1">
    <location>
        <begin position="416"/>
        <end position="443"/>
    </location>
</feature>
<feature type="compositionally biased region" description="Basic and acidic residues" evidence="2">
    <location>
        <begin position="250"/>
        <end position="265"/>
    </location>
</feature>
<accession>A0A482XR53</accession>
<organism evidence="3 4">
    <name type="scientific">Laodelphax striatellus</name>
    <name type="common">Small brown planthopper</name>
    <name type="synonym">Delphax striatella</name>
    <dbReference type="NCBI Taxonomy" id="195883"/>
    <lineage>
        <taxon>Eukaryota</taxon>
        <taxon>Metazoa</taxon>
        <taxon>Ecdysozoa</taxon>
        <taxon>Arthropoda</taxon>
        <taxon>Hexapoda</taxon>
        <taxon>Insecta</taxon>
        <taxon>Pterygota</taxon>
        <taxon>Neoptera</taxon>
        <taxon>Paraneoptera</taxon>
        <taxon>Hemiptera</taxon>
        <taxon>Auchenorrhyncha</taxon>
        <taxon>Fulgoroidea</taxon>
        <taxon>Delphacidae</taxon>
        <taxon>Criomorphinae</taxon>
        <taxon>Laodelphax</taxon>
    </lineage>
</organism>
<comment type="caution">
    <text evidence="3">The sequence shown here is derived from an EMBL/GenBank/DDBJ whole genome shotgun (WGS) entry which is preliminary data.</text>
</comment>
<dbReference type="Proteomes" id="UP000291343">
    <property type="component" value="Unassembled WGS sequence"/>
</dbReference>
<feature type="compositionally biased region" description="Basic and acidic residues" evidence="2">
    <location>
        <begin position="208"/>
        <end position="227"/>
    </location>
</feature>
<feature type="compositionally biased region" description="Basic and acidic residues" evidence="2">
    <location>
        <begin position="303"/>
        <end position="327"/>
    </location>
</feature>
<keyword evidence="1" id="KW-0175">Coiled coil</keyword>